<evidence type="ECO:0000313" key="1">
    <source>
        <dbReference type="EMBL" id="KAG8507957.1"/>
    </source>
</evidence>
<dbReference type="EMBL" id="JAGFMF010012074">
    <property type="protein sequence ID" value="KAG8507957.1"/>
    <property type="molecule type" value="Genomic_DNA"/>
</dbReference>
<sequence>MSRNSSLPSEQHGDDLIVTPFAQVCIMPALACAHSVLDGFEKCEKQLHYTDKPSWNIQ</sequence>
<comment type="caution">
    <text evidence="1">The sequence shown here is derived from an EMBL/GenBank/DDBJ whole genome shotgun (WGS) entry which is preliminary data.</text>
</comment>
<name>A0A8J5ZWI7_GALPY</name>
<dbReference type="Proteomes" id="UP000700334">
    <property type="component" value="Unassembled WGS sequence"/>
</dbReference>
<accession>A0A8J5ZWI7</accession>
<feature type="non-terminal residue" evidence="1">
    <location>
        <position position="1"/>
    </location>
</feature>
<proteinExistence type="predicted"/>
<dbReference type="AlphaFoldDB" id="A0A8J5ZWI7"/>
<reference evidence="1" key="1">
    <citation type="journal article" date="2021" name="Evol. Appl.">
        <title>The genome of the Pyrenean desman and the effects of bottlenecks and inbreeding on the genomic landscape of an endangered species.</title>
        <authorList>
            <person name="Escoda L."/>
            <person name="Castresana J."/>
        </authorList>
    </citation>
    <scope>NUCLEOTIDE SEQUENCE</scope>
    <source>
        <strain evidence="1">IBE-C5619</strain>
    </source>
</reference>
<keyword evidence="2" id="KW-1185">Reference proteome</keyword>
<evidence type="ECO:0000313" key="2">
    <source>
        <dbReference type="Proteomes" id="UP000700334"/>
    </source>
</evidence>
<protein>
    <submittedName>
        <fullName evidence="1">Uncharacterized protein</fullName>
    </submittedName>
</protein>
<gene>
    <name evidence="1" type="ORF">J0S82_007556</name>
</gene>
<organism evidence="1 2">
    <name type="scientific">Galemys pyrenaicus</name>
    <name type="common">Iberian desman</name>
    <name type="synonym">Pyrenean desman</name>
    <dbReference type="NCBI Taxonomy" id="202257"/>
    <lineage>
        <taxon>Eukaryota</taxon>
        <taxon>Metazoa</taxon>
        <taxon>Chordata</taxon>
        <taxon>Craniata</taxon>
        <taxon>Vertebrata</taxon>
        <taxon>Euteleostomi</taxon>
        <taxon>Mammalia</taxon>
        <taxon>Eutheria</taxon>
        <taxon>Laurasiatheria</taxon>
        <taxon>Eulipotyphla</taxon>
        <taxon>Talpidae</taxon>
        <taxon>Galemys</taxon>
    </lineage>
</organism>